<comment type="subcellular location">
    <subcellularLocation>
        <location evidence="1">Cell membrane</location>
        <topology evidence="1">Multi-pass membrane protein</topology>
    </subcellularLocation>
</comment>
<evidence type="ECO:0000256" key="6">
    <source>
        <dbReference type="SAM" id="Phobius"/>
    </source>
</evidence>
<sequence length="480" mass="51485">MTTIHEDADEPHRYAKAPHLWALGVGAVISGEFFGWQSGLVAGFDDLLVICAVVTVLYVLLAFSIAELSTTLPSGGGPYVFALHGIGRTAAFFAGLAEAVKVVTTCAVVVVGIGSYLNKLIGFSDAFGPLWWVIFFILFVALNVMGVELSFRIQLVSTLMSVALLLVFYGGAAPKIDYHQWVIEQNWRFPDGMDGVLRGFSYSLWFYLGIEELPLAVEETIEPGKNMPIGLISSMLTLIVLAFGTIVANAAISPGAMSIASSTYPLLEGYKAAFGDNSITAAFTWLLVIGLLTSFHSFIFCMGRLLYAIARDGFLPRVLTHLHPTRGTPYVALVVGSALGLSLALALHFGIGDARLSAVLINLASAGALVSYVFQLVSFIRLRVNEPDRDRPYRSPFGIAGAVLCLLLCAFVLVTIVYNGVSSTDFLASVVAIVAVFLTGSVYYVYAVQPAVSANEPHAVKQLQETLLSTTSAMPKSEVE</sequence>
<evidence type="ECO:0000256" key="4">
    <source>
        <dbReference type="ARBA" id="ARBA00022989"/>
    </source>
</evidence>
<feature type="transmembrane region" description="Helical" evidence="6">
    <location>
        <begin position="153"/>
        <end position="172"/>
    </location>
</feature>
<dbReference type="PANTHER" id="PTHR42770:SF7">
    <property type="entry name" value="MEMBRANE PROTEIN"/>
    <property type="match status" value="1"/>
</dbReference>
<feature type="transmembrane region" description="Helical" evidence="6">
    <location>
        <begin position="426"/>
        <end position="446"/>
    </location>
</feature>
<dbReference type="InterPro" id="IPR002293">
    <property type="entry name" value="AA/rel_permease1"/>
</dbReference>
<reference evidence="7" key="1">
    <citation type="submission" date="2022-11" db="EMBL/GenBank/DDBJ databases">
        <authorList>
            <person name="Morgan W.R."/>
            <person name="Tartar A."/>
        </authorList>
    </citation>
    <scope>NUCLEOTIDE SEQUENCE</scope>
    <source>
        <strain evidence="7">ARSEF 373</strain>
    </source>
</reference>
<comment type="caution">
    <text evidence="7">The sequence shown here is derived from an EMBL/GenBank/DDBJ whole genome shotgun (WGS) entry which is preliminary data.</text>
</comment>
<evidence type="ECO:0000313" key="7">
    <source>
        <dbReference type="EMBL" id="DBA04578.1"/>
    </source>
</evidence>
<evidence type="ECO:0000313" key="8">
    <source>
        <dbReference type="Proteomes" id="UP001146120"/>
    </source>
</evidence>
<feature type="transmembrane region" description="Helical" evidence="6">
    <location>
        <begin position="397"/>
        <end position="420"/>
    </location>
</feature>
<keyword evidence="5 6" id="KW-0472">Membrane</keyword>
<dbReference type="Pfam" id="PF13520">
    <property type="entry name" value="AA_permease_2"/>
    <property type="match status" value="1"/>
</dbReference>
<keyword evidence="8" id="KW-1185">Reference proteome</keyword>
<evidence type="ECO:0000256" key="2">
    <source>
        <dbReference type="ARBA" id="ARBA00022475"/>
    </source>
</evidence>
<evidence type="ECO:0000256" key="5">
    <source>
        <dbReference type="ARBA" id="ARBA00023136"/>
    </source>
</evidence>
<accession>A0AAV2ZIN1</accession>
<keyword evidence="2" id="KW-1003">Cell membrane</keyword>
<dbReference type="Gene3D" id="1.20.1740.10">
    <property type="entry name" value="Amino acid/polyamine transporter I"/>
    <property type="match status" value="1"/>
</dbReference>
<dbReference type="AlphaFoldDB" id="A0AAV2ZIN1"/>
<feature type="transmembrane region" description="Helical" evidence="6">
    <location>
        <begin position="20"/>
        <end position="40"/>
    </location>
</feature>
<dbReference type="GO" id="GO:0005886">
    <property type="term" value="C:plasma membrane"/>
    <property type="evidence" value="ECO:0007669"/>
    <property type="project" value="UniProtKB-SubCell"/>
</dbReference>
<dbReference type="GO" id="GO:0022857">
    <property type="term" value="F:transmembrane transporter activity"/>
    <property type="evidence" value="ECO:0007669"/>
    <property type="project" value="InterPro"/>
</dbReference>
<proteinExistence type="predicted"/>
<name>A0AAV2ZIN1_9STRA</name>
<evidence type="ECO:0000256" key="1">
    <source>
        <dbReference type="ARBA" id="ARBA00004651"/>
    </source>
</evidence>
<feature type="transmembrane region" description="Helical" evidence="6">
    <location>
        <begin position="47"/>
        <end position="66"/>
    </location>
</feature>
<feature type="transmembrane region" description="Helical" evidence="6">
    <location>
        <begin position="279"/>
        <end position="309"/>
    </location>
</feature>
<gene>
    <name evidence="7" type="ORF">N0F65_011126</name>
</gene>
<evidence type="ECO:0000256" key="3">
    <source>
        <dbReference type="ARBA" id="ARBA00022692"/>
    </source>
</evidence>
<feature type="transmembrane region" description="Helical" evidence="6">
    <location>
        <begin position="235"/>
        <end position="259"/>
    </location>
</feature>
<keyword evidence="4 6" id="KW-1133">Transmembrane helix</keyword>
<organism evidence="7 8">
    <name type="scientific">Lagenidium giganteum</name>
    <dbReference type="NCBI Taxonomy" id="4803"/>
    <lineage>
        <taxon>Eukaryota</taxon>
        <taxon>Sar</taxon>
        <taxon>Stramenopiles</taxon>
        <taxon>Oomycota</taxon>
        <taxon>Peronosporomycetes</taxon>
        <taxon>Pythiales</taxon>
        <taxon>Pythiaceae</taxon>
    </lineage>
</organism>
<reference evidence="7" key="2">
    <citation type="journal article" date="2023" name="Microbiol Resour">
        <title>Decontamination and Annotation of the Draft Genome Sequence of the Oomycete Lagenidium giganteum ARSEF 373.</title>
        <authorList>
            <person name="Morgan W.R."/>
            <person name="Tartar A."/>
        </authorList>
    </citation>
    <scope>NUCLEOTIDE SEQUENCE</scope>
    <source>
        <strain evidence="7">ARSEF 373</strain>
    </source>
</reference>
<dbReference type="PIRSF" id="PIRSF006060">
    <property type="entry name" value="AA_transporter"/>
    <property type="match status" value="1"/>
</dbReference>
<protein>
    <submittedName>
        <fullName evidence="7">Uncharacterized protein</fullName>
    </submittedName>
</protein>
<dbReference type="PANTHER" id="PTHR42770">
    <property type="entry name" value="AMINO ACID TRANSPORTER-RELATED"/>
    <property type="match status" value="1"/>
</dbReference>
<dbReference type="EMBL" id="DAKRPA010000007">
    <property type="protein sequence ID" value="DBA04578.1"/>
    <property type="molecule type" value="Genomic_DNA"/>
</dbReference>
<feature type="transmembrane region" description="Helical" evidence="6">
    <location>
        <begin position="86"/>
        <end position="117"/>
    </location>
</feature>
<feature type="transmembrane region" description="Helical" evidence="6">
    <location>
        <begin position="330"/>
        <end position="351"/>
    </location>
</feature>
<feature type="transmembrane region" description="Helical" evidence="6">
    <location>
        <begin position="357"/>
        <end position="377"/>
    </location>
</feature>
<dbReference type="Proteomes" id="UP001146120">
    <property type="component" value="Unassembled WGS sequence"/>
</dbReference>
<feature type="transmembrane region" description="Helical" evidence="6">
    <location>
        <begin position="129"/>
        <end position="147"/>
    </location>
</feature>
<keyword evidence="3 6" id="KW-0812">Transmembrane</keyword>
<dbReference type="InterPro" id="IPR050367">
    <property type="entry name" value="APC_superfamily"/>
</dbReference>